<dbReference type="Pfam" id="PF17231">
    <property type="entry name" value="DUF5305"/>
    <property type="match status" value="1"/>
</dbReference>
<evidence type="ECO:0000256" key="1">
    <source>
        <dbReference type="SAM" id="MobiDB-lite"/>
    </source>
</evidence>
<feature type="compositionally biased region" description="Basic and acidic residues" evidence="1">
    <location>
        <begin position="454"/>
        <end position="474"/>
    </location>
</feature>
<dbReference type="EMBL" id="JBHSAQ010000016">
    <property type="protein sequence ID" value="MFC3960161.1"/>
    <property type="molecule type" value="Genomic_DNA"/>
</dbReference>
<name>A0ABD5NT67_9EURY</name>
<feature type="transmembrane region" description="Helical" evidence="2">
    <location>
        <begin position="27"/>
        <end position="50"/>
    </location>
</feature>
<keyword evidence="4" id="KW-1185">Reference proteome</keyword>
<evidence type="ECO:0000256" key="2">
    <source>
        <dbReference type="SAM" id="Phobius"/>
    </source>
</evidence>
<sequence length="487" mass="51938">MTFDMTPQPDESTASRRLRVRAFLDEYRLHLVVGLLLVVLIGGWLSYGAYAAQSETTEQRAVDTWSLTGAFDHGGEVTESTTLYRQGTRLEDRPRYFTAVTPTLDGEYGLSYEASSGTADVDLAVTRVVRSVDGETVFWTSTDPVATVNRTGVGPGEAVTVHVEVSVAETIDRIETIESELGARPGETEVFLQVTASVDGTVSGSQRSVVERHRIPIAIDGGSYAVEDERFEEAYRDTETVAVTAHSGSLRSVGGPLLLVGGLAGLGGVAVASRRLRRPTAVEREWLAYRDDVETHGDLVTTASLPPAVSDRPQAPVDSLAELAHLAIDLRAALHYDPIEEQYIVICDEVCYRFEPPSAPWNRKERIGDGTRAGAGERASTDAGIAFPPGEGVADDASTRSDAEPTHTIAIDRTGSATDAEEASADAPGLNANAFTVDGMPVYSGTGTETGDESGDRPSKSDDSSARSSDRDSLEVEPAVDTDATDP</sequence>
<dbReference type="GeneID" id="73901523"/>
<accession>A0ABD5NT67</accession>
<organism evidence="3 4">
    <name type="scientific">Halovivax cerinus</name>
    <dbReference type="NCBI Taxonomy" id="1487865"/>
    <lineage>
        <taxon>Archaea</taxon>
        <taxon>Methanobacteriati</taxon>
        <taxon>Methanobacteriota</taxon>
        <taxon>Stenosarchaea group</taxon>
        <taxon>Halobacteria</taxon>
        <taxon>Halobacteriales</taxon>
        <taxon>Natrialbaceae</taxon>
        <taxon>Halovivax</taxon>
    </lineage>
</organism>
<gene>
    <name evidence="3" type="ORF">ACFOUR_17515</name>
</gene>
<dbReference type="InterPro" id="IPR035185">
    <property type="entry name" value="DUF5305"/>
</dbReference>
<keyword evidence="2" id="KW-1133">Transmembrane helix</keyword>
<feature type="region of interest" description="Disordered" evidence="1">
    <location>
        <begin position="358"/>
        <end position="487"/>
    </location>
</feature>
<dbReference type="AlphaFoldDB" id="A0ABD5NT67"/>
<reference evidence="3 4" key="1">
    <citation type="journal article" date="2019" name="Int. J. Syst. Evol. Microbiol.">
        <title>The Global Catalogue of Microorganisms (GCM) 10K type strain sequencing project: providing services to taxonomists for standard genome sequencing and annotation.</title>
        <authorList>
            <consortium name="The Broad Institute Genomics Platform"/>
            <consortium name="The Broad Institute Genome Sequencing Center for Infectious Disease"/>
            <person name="Wu L."/>
            <person name="Ma J."/>
        </authorList>
    </citation>
    <scope>NUCLEOTIDE SEQUENCE [LARGE SCALE GENOMIC DNA]</scope>
    <source>
        <strain evidence="3 4">IBRC-M 10256</strain>
    </source>
</reference>
<feature type="compositionally biased region" description="Acidic residues" evidence="1">
    <location>
        <begin position="478"/>
        <end position="487"/>
    </location>
</feature>
<keyword evidence="2" id="KW-0472">Membrane</keyword>
<protein>
    <submittedName>
        <fullName evidence="3">DUF5305 domain-containing protein</fullName>
    </submittedName>
</protein>
<evidence type="ECO:0000313" key="4">
    <source>
        <dbReference type="Proteomes" id="UP001595846"/>
    </source>
</evidence>
<proteinExistence type="predicted"/>
<keyword evidence="2" id="KW-0812">Transmembrane</keyword>
<dbReference type="RefSeq" id="WP_256532440.1">
    <property type="nucleotide sequence ID" value="NZ_CP101824.1"/>
</dbReference>
<dbReference type="Proteomes" id="UP001595846">
    <property type="component" value="Unassembled WGS sequence"/>
</dbReference>
<comment type="caution">
    <text evidence="3">The sequence shown here is derived from an EMBL/GenBank/DDBJ whole genome shotgun (WGS) entry which is preliminary data.</text>
</comment>
<evidence type="ECO:0000313" key="3">
    <source>
        <dbReference type="EMBL" id="MFC3960161.1"/>
    </source>
</evidence>